<sequence length="76" mass="8720">MSFLENGLSFNSGPPCLKNAPFRYTSLIDLHCQDFHTDSSTYSLFVIFINTQTINYVSRDCIWVRSISFVVFHCSS</sequence>
<evidence type="ECO:0000313" key="1">
    <source>
        <dbReference type="EMBL" id="RHN55285.1"/>
    </source>
</evidence>
<protein>
    <submittedName>
        <fullName evidence="1">Uncharacterized protein</fullName>
    </submittedName>
</protein>
<name>A0A396HV73_MEDTR</name>
<reference evidence="1" key="1">
    <citation type="journal article" date="2018" name="Nat. Plants">
        <title>Whole-genome landscape of Medicago truncatula symbiotic genes.</title>
        <authorList>
            <person name="Pecrix Y."/>
            <person name="Gamas P."/>
            <person name="Carrere S."/>
        </authorList>
    </citation>
    <scope>NUCLEOTIDE SEQUENCE</scope>
    <source>
        <tissue evidence="1">Leaves</tissue>
    </source>
</reference>
<accession>A0A396HV73</accession>
<comment type="caution">
    <text evidence="1">The sequence shown here is derived from an EMBL/GenBank/DDBJ whole genome shotgun (WGS) entry which is preliminary data.</text>
</comment>
<dbReference type="EMBL" id="PSQE01000005">
    <property type="protein sequence ID" value="RHN55285.1"/>
    <property type="molecule type" value="Genomic_DNA"/>
</dbReference>
<dbReference type="Gramene" id="rna30437">
    <property type="protein sequence ID" value="RHN55285.1"/>
    <property type="gene ID" value="gene30437"/>
</dbReference>
<organism evidence="1">
    <name type="scientific">Medicago truncatula</name>
    <name type="common">Barrel medic</name>
    <name type="synonym">Medicago tribuloides</name>
    <dbReference type="NCBI Taxonomy" id="3880"/>
    <lineage>
        <taxon>Eukaryota</taxon>
        <taxon>Viridiplantae</taxon>
        <taxon>Streptophyta</taxon>
        <taxon>Embryophyta</taxon>
        <taxon>Tracheophyta</taxon>
        <taxon>Spermatophyta</taxon>
        <taxon>Magnoliopsida</taxon>
        <taxon>eudicotyledons</taxon>
        <taxon>Gunneridae</taxon>
        <taxon>Pentapetalae</taxon>
        <taxon>rosids</taxon>
        <taxon>fabids</taxon>
        <taxon>Fabales</taxon>
        <taxon>Fabaceae</taxon>
        <taxon>Papilionoideae</taxon>
        <taxon>50 kb inversion clade</taxon>
        <taxon>NPAAA clade</taxon>
        <taxon>Hologalegina</taxon>
        <taxon>IRL clade</taxon>
        <taxon>Trifolieae</taxon>
        <taxon>Medicago</taxon>
    </lineage>
</organism>
<dbReference type="AlphaFoldDB" id="A0A396HV73"/>
<dbReference type="Proteomes" id="UP000265566">
    <property type="component" value="Chromosome 5"/>
</dbReference>
<gene>
    <name evidence="1" type="ORF">MtrunA17_Chr5g0416031</name>
</gene>
<proteinExistence type="predicted"/>